<gene>
    <name evidence="2" type="ORF">LU635_13940</name>
</gene>
<keyword evidence="1" id="KW-0472">Membrane</keyword>
<keyword evidence="3" id="KW-1185">Reference proteome</keyword>
<evidence type="ECO:0000313" key="2">
    <source>
        <dbReference type="EMBL" id="MCG9972746.1"/>
    </source>
</evidence>
<feature type="transmembrane region" description="Helical" evidence="1">
    <location>
        <begin position="107"/>
        <end position="126"/>
    </location>
</feature>
<dbReference type="AlphaFoldDB" id="A0A9X1UZE9"/>
<proteinExistence type="predicted"/>
<dbReference type="RefSeq" id="WP_240100102.1">
    <property type="nucleotide sequence ID" value="NZ_JAJSON010000025.1"/>
</dbReference>
<dbReference type="Proteomes" id="UP001139344">
    <property type="component" value="Unassembled WGS sequence"/>
</dbReference>
<keyword evidence="1" id="KW-0812">Transmembrane</keyword>
<keyword evidence="1" id="KW-1133">Transmembrane helix</keyword>
<organism evidence="2 3">
    <name type="scientific">Christiangramia crocea</name>
    <dbReference type="NCBI Taxonomy" id="2904124"/>
    <lineage>
        <taxon>Bacteria</taxon>
        <taxon>Pseudomonadati</taxon>
        <taxon>Bacteroidota</taxon>
        <taxon>Flavobacteriia</taxon>
        <taxon>Flavobacteriales</taxon>
        <taxon>Flavobacteriaceae</taxon>
        <taxon>Christiangramia</taxon>
    </lineage>
</organism>
<sequence length="137" mass="16478">MPKLLLKRNSEWANKMKTYHLYLNGREFTEIRHDEVLSFEIPEGKYRLEARVDWCGSQPLELEFKEGEIRKVEITGFVFSKYLFPSALSTLIIYMAIYFHFKVNSLFLASVLMFFFGYLVYFMTFGRKHYLRLMERA</sequence>
<dbReference type="EMBL" id="JAJSON010000025">
    <property type="protein sequence ID" value="MCG9972746.1"/>
    <property type="molecule type" value="Genomic_DNA"/>
</dbReference>
<name>A0A9X1UZE9_9FLAO</name>
<evidence type="ECO:0000313" key="3">
    <source>
        <dbReference type="Proteomes" id="UP001139344"/>
    </source>
</evidence>
<evidence type="ECO:0000256" key="1">
    <source>
        <dbReference type="SAM" id="Phobius"/>
    </source>
</evidence>
<feature type="transmembrane region" description="Helical" evidence="1">
    <location>
        <begin position="82"/>
        <end position="101"/>
    </location>
</feature>
<protein>
    <submittedName>
        <fullName evidence="2">Uncharacterized protein</fullName>
    </submittedName>
</protein>
<comment type="caution">
    <text evidence="2">The sequence shown here is derived from an EMBL/GenBank/DDBJ whole genome shotgun (WGS) entry which is preliminary data.</text>
</comment>
<reference evidence="2" key="1">
    <citation type="submission" date="2021-12" db="EMBL/GenBank/DDBJ databases">
        <title>Description of Gramella crocea sp. nov., a new bacterium isolated from activated sludge.</title>
        <authorList>
            <person name="Zhang X."/>
        </authorList>
    </citation>
    <scope>NUCLEOTIDE SEQUENCE</scope>
    <source>
        <strain evidence="2">YB25</strain>
    </source>
</reference>
<accession>A0A9X1UZE9</accession>